<comment type="subunit">
    <text evidence="3 10">Component of the Mediator complex.</text>
</comment>
<dbReference type="GO" id="GO:0006357">
    <property type="term" value="P:regulation of transcription by RNA polymerase II"/>
    <property type="evidence" value="ECO:0007669"/>
    <property type="project" value="InterPro"/>
</dbReference>
<dbReference type="GO" id="GO:0016592">
    <property type="term" value="C:mediator complex"/>
    <property type="evidence" value="ECO:0007669"/>
    <property type="project" value="InterPro"/>
</dbReference>
<evidence type="ECO:0000256" key="8">
    <source>
        <dbReference type="ARBA" id="ARBA00023242"/>
    </source>
</evidence>
<dbReference type="GeneID" id="36576240"/>
<dbReference type="SUPFAM" id="SSF140718">
    <property type="entry name" value="Mediator hinge subcomplex-like"/>
    <property type="match status" value="1"/>
</dbReference>
<evidence type="ECO:0000256" key="3">
    <source>
        <dbReference type="ARBA" id="ARBA00011837"/>
    </source>
</evidence>
<dbReference type="Gene3D" id="6.10.140.1520">
    <property type="match status" value="1"/>
</dbReference>
<dbReference type="Proteomes" id="UP000241818">
    <property type="component" value="Unassembled WGS sequence"/>
</dbReference>
<reference evidence="12 13" key="1">
    <citation type="journal article" date="2018" name="New Phytol.">
        <title>Comparative genomics and transcriptomics depict ericoid mycorrhizal fungi as versatile saprotrophs and plant mutualists.</title>
        <authorList>
            <person name="Martino E."/>
            <person name="Morin E."/>
            <person name="Grelet G.A."/>
            <person name="Kuo A."/>
            <person name="Kohler A."/>
            <person name="Daghino S."/>
            <person name="Barry K.W."/>
            <person name="Cichocki N."/>
            <person name="Clum A."/>
            <person name="Dockter R.B."/>
            <person name="Hainaut M."/>
            <person name="Kuo R.C."/>
            <person name="LaButti K."/>
            <person name="Lindahl B.D."/>
            <person name="Lindquist E.A."/>
            <person name="Lipzen A."/>
            <person name="Khouja H.R."/>
            <person name="Magnuson J."/>
            <person name="Murat C."/>
            <person name="Ohm R.A."/>
            <person name="Singer S.W."/>
            <person name="Spatafora J.W."/>
            <person name="Wang M."/>
            <person name="Veneault-Fourrey C."/>
            <person name="Henrissat B."/>
            <person name="Grigoriev I.V."/>
            <person name="Martin F.M."/>
            <person name="Perotto S."/>
        </authorList>
    </citation>
    <scope>NUCLEOTIDE SEQUENCE [LARGE SCALE GENOMIC DNA]</scope>
    <source>
        <strain evidence="12 13">ATCC 22711</strain>
    </source>
</reference>
<dbReference type="PANTHER" id="PTHR21428">
    <property type="entry name" value="MEDIATOR OF RNA POLYMERASE II TRANSCRIPTION SUBUNIT 7"/>
    <property type="match status" value="1"/>
</dbReference>
<dbReference type="EMBL" id="KZ679011">
    <property type="protein sequence ID" value="PSS18551.1"/>
    <property type="molecule type" value="Genomic_DNA"/>
</dbReference>
<feature type="region of interest" description="Disordered" evidence="11">
    <location>
        <begin position="211"/>
        <end position="238"/>
    </location>
</feature>
<protein>
    <recommendedName>
        <fullName evidence="4 10">Mediator of RNA polymerase II transcription subunit 7</fullName>
    </recommendedName>
</protein>
<sequence length="246" mass="27429">MADQPQAHTSTFPTPPQFFQNFTAENISRIEELRAAQAGPDYSPIDPATALPIRLLDLPPELRFLQPPEPPADGIYRCFGEIHNLNEPLRSLEEQGIPQLYTPPATPNGSGRHFDRALVLKRLAKSLLLNFLELVGIMSVNPEQYAEKIQDLGTLFYNFHHLLNEYRPHQARESLILMMQDQLERSKAETEGILRMKAEVETVLAGLGKLGFSEKEGSGEAPGAGPGNGEVEDGRDVWDELERGFS</sequence>
<comment type="subcellular location">
    <subcellularLocation>
        <location evidence="1 10">Nucleus</location>
    </subcellularLocation>
</comment>
<dbReference type="InterPro" id="IPR044888">
    <property type="entry name" value="Mediatior_Med7_sf"/>
</dbReference>
<dbReference type="Gene3D" id="6.10.140.200">
    <property type="match status" value="1"/>
</dbReference>
<evidence type="ECO:0000256" key="4">
    <source>
        <dbReference type="ARBA" id="ARBA00020631"/>
    </source>
</evidence>
<dbReference type="InParanoid" id="A0A2T3B1W5"/>
<organism evidence="12 13">
    <name type="scientific">Amorphotheca resinae ATCC 22711</name>
    <dbReference type="NCBI Taxonomy" id="857342"/>
    <lineage>
        <taxon>Eukaryota</taxon>
        <taxon>Fungi</taxon>
        <taxon>Dikarya</taxon>
        <taxon>Ascomycota</taxon>
        <taxon>Pezizomycotina</taxon>
        <taxon>Leotiomycetes</taxon>
        <taxon>Helotiales</taxon>
        <taxon>Amorphothecaceae</taxon>
        <taxon>Amorphotheca</taxon>
    </lineage>
</organism>
<evidence type="ECO:0000256" key="9">
    <source>
        <dbReference type="ARBA" id="ARBA00025687"/>
    </source>
</evidence>
<dbReference type="OrthoDB" id="10253553at2759"/>
<dbReference type="PANTHER" id="PTHR21428:SF11">
    <property type="entry name" value="MEDIATOR OF RNA POLYMERASE II TRANSCRIPTION SUBUNIT 7"/>
    <property type="match status" value="1"/>
</dbReference>
<comment type="function">
    <text evidence="9">Component of the Mediator complex, a coactivator involved in the regulated transcription of nearly all RNA polymerase II-dependent genes. Mediator functions as a bridge to convey information from gene-specific regulatory proteins to the basal RNA polymerase II transcription machinery. Mediator is recruited to promoters by direct interactions with regulatory proteins and serves as a scaffold for the assembly of a functional preinitiation complex with RNA polymerase II and the general transcription factors.</text>
</comment>
<accession>A0A2T3B1W5</accession>
<dbReference type="InterPro" id="IPR009244">
    <property type="entry name" value="Mediatior_Med7"/>
</dbReference>
<dbReference type="GO" id="GO:0003712">
    <property type="term" value="F:transcription coregulator activity"/>
    <property type="evidence" value="ECO:0007669"/>
    <property type="project" value="InterPro"/>
</dbReference>
<dbReference type="Pfam" id="PF05983">
    <property type="entry name" value="Med7"/>
    <property type="match status" value="1"/>
</dbReference>
<name>A0A2T3B1W5_AMORE</name>
<evidence type="ECO:0000256" key="11">
    <source>
        <dbReference type="SAM" id="MobiDB-lite"/>
    </source>
</evidence>
<evidence type="ECO:0000256" key="1">
    <source>
        <dbReference type="ARBA" id="ARBA00004123"/>
    </source>
</evidence>
<dbReference type="RefSeq" id="XP_024720903.1">
    <property type="nucleotide sequence ID" value="XM_024868159.1"/>
</dbReference>
<comment type="similarity">
    <text evidence="2 10">Belongs to the Mediator complex subunit 7 family.</text>
</comment>
<evidence type="ECO:0000313" key="13">
    <source>
        <dbReference type="Proteomes" id="UP000241818"/>
    </source>
</evidence>
<proteinExistence type="inferred from homology"/>
<dbReference type="AlphaFoldDB" id="A0A2T3B1W5"/>
<evidence type="ECO:0000256" key="7">
    <source>
        <dbReference type="ARBA" id="ARBA00023163"/>
    </source>
</evidence>
<evidence type="ECO:0000256" key="2">
    <source>
        <dbReference type="ARBA" id="ARBA00009994"/>
    </source>
</evidence>
<keyword evidence="13" id="KW-1185">Reference proteome</keyword>
<evidence type="ECO:0000313" key="12">
    <source>
        <dbReference type="EMBL" id="PSS18551.1"/>
    </source>
</evidence>
<keyword evidence="7 10" id="KW-0804">Transcription</keyword>
<keyword evidence="6 10" id="KW-0010">Activator</keyword>
<keyword evidence="8 10" id="KW-0539">Nucleus</keyword>
<dbReference type="STRING" id="857342.A0A2T3B1W5"/>
<keyword evidence="5 10" id="KW-0805">Transcription regulation</keyword>
<dbReference type="FunCoup" id="A0A2T3B1W5">
    <property type="interactions" value="704"/>
</dbReference>
<dbReference type="GO" id="GO:0070847">
    <property type="term" value="C:core mediator complex"/>
    <property type="evidence" value="ECO:0007669"/>
    <property type="project" value="TreeGrafter"/>
</dbReference>
<evidence type="ECO:0000256" key="6">
    <source>
        <dbReference type="ARBA" id="ARBA00023159"/>
    </source>
</evidence>
<evidence type="ECO:0000256" key="10">
    <source>
        <dbReference type="RuleBase" id="RU364060"/>
    </source>
</evidence>
<evidence type="ECO:0000256" key="5">
    <source>
        <dbReference type="ARBA" id="ARBA00023015"/>
    </source>
</evidence>
<gene>
    <name evidence="12" type="ORF">M430DRAFT_50552</name>
</gene>
<dbReference type="InterPro" id="IPR037212">
    <property type="entry name" value="Med7/Med21-like"/>
</dbReference>